<gene>
    <name evidence="2" type="ORF">GbCGDNIH9_8429</name>
</gene>
<dbReference type="Proteomes" id="UP000182373">
    <property type="component" value="Chromosome"/>
</dbReference>
<sequence length="45" mass="5753">MFLLFWENWIDPLHKQYKYFLYLLQFIVLIFNQAVYNMDKIICLY</sequence>
<evidence type="ECO:0000256" key="1">
    <source>
        <dbReference type="SAM" id="Phobius"/>
    </source>
</evidence>
<dbReference type="EMBL" id="CP018191">
    <property type="protein sequence ID" value="APH53870.1"/>
    <property type="molecule type" value="Genomic_DNA"/>
</dbReference>
<feature type="transmembrane region" description="Helical" evidence="1">
    <location>
        <begin position="20"/>
        <end position="38"/>
    </location>
</feature>
<name>A0AAC9P863_9PROT</name>
<evidence type="ECO:0000313" key="2">
    <source>
        <dbReference type="EMBL" id="APH53870.1"/>
    </source>
</evidence>
<dbReference type="AlphaFoldDB" id="A0AAC9P863"/>
<keyword evidence="1" id="KW-0812">Transmembrane</keyword>
<organism evidence="2 3">
    <name type="scientific">Granulibacter bethesdensis</name>
    <dbReference type="NCBI Taxonomy" id="364410"/>
    <lineage>
        <taxon>Bacteria</taxon>
        <taxon>Pseudomonadati</taxon>
        <taxon>Pseudomonadota</taxon>
        <taxon>Alphaproteobacteria</taxon>
        <taxon>Acetobacterales</taxon>
        <taxon>Acetobacteraceae</taxon>
        <taxon>Granulibacter</taxon>
    </lineage>
</organism>
<proteinExistence type="predicted"/>
<evidence type="ECO:0000313" key="3">
    <source>
        <dbReference type="Proteomes" id="UP000182373"/>
    </source>
</evidence>
<keyword evidence="1" id="KW-1133">Transmembrane helix</keyword>
<accession>A0AAC9P863</accession>
<keyword evidence="1" id="KW-0472">Membrane</keyword>
<protein>
    <submittedName>
        <fullName evidence="2">Uncharacterized protein</fullName>
    </submittedName>
</protein>
<reference evidence="3" key="1">
    <citation type="submission" date="2016-11" db="EMBL/GenBank/DDBJ databases">
        <title>Comparative genomic and phenotypic analysis of Granulibacter bethesdensis clinical isolates from patients with chronic granulomatous disease.</title>
        <authorList>
            <person name="Zarember K.A."/>
            <person name="Porcella S.F."/>
            <person name="Chu J."/>
            <person name="Ding L."/>
            <person name="Dahlstrom E."/>
            <person name="Barbian K."/>
            <person name="Martens C."/>
            <person name="Sykora L."/>
            <person name="Kramer S."/>
            <person name="Pettinato A.M."/>
            <person name="Hong H."/>
            <person name="Wald G."/>
            <person name="Berg L.J."/>
            <person name="Rogge L.S."/>
            <person name="Greenberg D.E."/>
            <person name="Falcone E.L."/>
            <person name="Neves J.F."/>
            <person name="Simoes M.J."/>
            <person name="Casal M."/>
            <person name="Rodriguez-Lopez F.C."/>
            <person name="Zelazny A."/>
            <person name="Gallin J.I."/>
            <person name="Holland S.M."/>
        </authorList>
    </citation>
    <scope>NUCLEOTIDE SEQUENCE [LARGE SCALE GENOMIC DNA]</scope>
    <source>
        <strain evidence="3">NIH9.1</strain>
    </source>
</reference>